<feature type="domain" description="Flagellar assembly protein FliH/Type III secretion system HrpE" evidence="10">
    <location>
        <begin position="194"/>
        <end position="320"/>
    </location>
</feature>
<sequence>MDTEHKYNVLGQIEKSSLTETLKPGRPGDRVIRKKAVLLDRTESDAFAPMHWPMLDDGKKPGTNALGYATGNWYAEQRKKIEDEERARLEAIEKERAEKEALEKERERQRELTVAELEKIRQQAREEGFAEGQKEGEAQGYNAGFAKGQEEGYAQGLSKGHDEGVRQGLVEGREEGFAKGQEEGVQSGTEMVQEQVERFRMLADMLSNPLRQVDRDVTDEIIYIISRLSSVILKREIKQDAKFLANAIDKAMELLPNASQGATITLNPDDLSLIEALIPKEYREQNNWSLQSNEALNSGDVTVSNDISKIEWRVDDRVDNLLNEFLINASGVVNSALRESLDNCPDYDALPKHPLAPNPNLSELKDKIVKGIDSAPYTVNQENQPSEPIESQTAEAVSDDGGEGKSESLFDGIKHDPFKEE</sequence>
<dbReference type="GO" id="GO:0005829">
    <property type="term" value="C:cytosol"/>
    <property type="evidence" value="ECO:0007669"/>
    <property type="project" value="TreeGrafter"/>
</dbReference>
<dbReference type="InterPro" id="IPR051472">
    <property type="entry name" value="T3SS_Stator/FliH"/>
</dbReference>
<keyword evidence="8" id="KW-0175">Coiled coil</keyword>
<dbReference type="GO" id="GO:0044781">
    <property type="term" value="P:bacterial-type flagellum organization"/>
    <property type="evidence" value="ECO:0007669"/>
    <property type="project" value="UniProtKB-KW"/>
</dbReference>
<comment type="similarity">
    <text evidence="2">Belongs to the FliH family.</text>
</comment>
<keyword evidence="4" id="KW-0813">Transport</keyword>
<evidence type="ECO:0000313" key="11">
    <source>
        <dbReference type="EMBL" id="SPT70753.1"/>
    </source>
</evidence>
<keyword evidence="11" id="KW-0282">Flagellum</keyword>
<evidence type="ECO:0000259" key="10">
    <source>
        <dbReference type="Pfam" id="PF02108"/>
    </source>
</evidence>
<feature type="compositionally biased region" description="Basic and acidic residues" evidence="9">
    <location>
        <begin position="402"/>
        <end position="421"/>
    </location>
</feature>
<evidence type="ECO:0000256" key="1">
    <source>
        <dbReference type="ARBA" id="ARBA00003041"/>
    </source>
</evidence>
<accession>A0A2X0VAF2</accession>
<reference evidence="11 12" key="1">
    <citation type="submission" date="2018-06" db="EMBL/GenBank/DDBJ databases">
        <authorList>
            <consortium name="Pathogen Informatics"/>
            <person name="Doyle S."/>
        </authorList>
    </citation>
    <scope>NUCLEOTIDE SEQUENCE [LARGE SCALE GENOMIC DNA]</scope>
    <source>
        <strain evidence="11 12">NCTC13093</strain>
    </source>
</reference>
<evidence type="ECO:0000256" key="6">
    <source>
        <dbReference type="ARBA" id="ARBA00022927"/>
    </source>
</evidence>
<keyword evidence="11" id="KW-0969">Cilium</keyword>
<feature type="compositionally biased region" description="Polar residues" evidence="9">
    <location>
        <begin position="377"/>
        <end position="395"/>
    </location>
</feature>
<evidence type="ECO:0000256" key="3">
    <source>
        <dbReference type="ARBA" id="ARBA00016507"/>
    </source>
</evidence>
<evidence type="ECO:0000256" key="7">
    <source>
        <dbReference type="ARBA" id="ARBA00023225"/>
    </source>
</evidence>
<name>A0A2X0VAF2_9GAMM</name>
<dbReference type="RefSeq" id="WP_113744788.1">
    <property type="nucleotide sequence ID" value="NZ_UAPV01000001.1"/>
</dbReference>
<evidence type="ECO:0000256" key="9">
    <source>
        <dbReference type="SAM" id="MobiDB-lite"/>
    </source>
</evidence>
<gene>
    <name evidence="11" type="ORF">NCTC13093_02174</name>
</gene>
<keyword evidence="7" id="KW-1006">Bacterial flagellum protein export</keyword>
<evidence type="ECO:0000256" key="8">
    <source>
        <dbReference type="SAM" id="Coils"/>
    </source>
</evidence>
<keyword evidence="6" id="KW-0653">Protein transport</keyword>
<comment type="function">
    <text evidence="1">Needed for flagellar regrowth and assembly.</text>
</comment>
<dbReference type="PANTHER" id="PTHR34982">
    <property type="entry name" value="YOP PROTEINS TRANSLOCATION PROTEIN L"/>
    <property type="match status" value="1"/>
</dbReference>
<dbReference type="PANTHER" id="PTHR34982:SF1">
    <property type="entry name" value="FLAGELLAR ASSEMBLY PROTEIN FLIH"/>
    <property type="match status" value="1"/>
</dbReference>
<keyword evidence="12" id="KW-1185">Reference proteome</keyword>
<dbReference type="Proteomes" id="UP000250086">
    <property type="component" value="Unassembled WGS sequence"/>
</dbReference>
<dbReference type="AlphaFoldDB" id="A0A2X0VAF2"/>
<dbReference type="InterPro" id="IPR018035">
    <property type="entry name" value="Flagellar_FliH/T3SS_HrpE"/>
</dbReference>
<feature type="region of interest" description="Disordered" evidence="9">
    <location>
        <begin position="372"/>
        <end position="421"/>
    </location>
</feature>
<keyword evidence="11" id="KW-0966">Cell projection</keyword>
<protein>
    <recommendedName>
        <fullName evidence="3">Flagellar assembly protein FliH</fullName>
    </recommendedName>
</protein>
<dbReference type="EMBL" id="UAPV01000001">
    <property type="protein sequence ID" value="SPT70753.1"/>
    <property type="molecule type" value="Genomic_DNA"/>
</dbReference>
<evidence type="ECO:0000313" key="12">
    <source>
        <dbReference type="Proteomes" id="UP000250086"/>
    </source>
</evidence>
<proteinExistence type="inferred from homology"/>
<dbReference type="Pfam" id="PF02108">
    <property type="entry name" value="FliH"/>
    <property type="match status" value="1"/>
</dbReference>
<evidence type="ECO:0000256" key="5">
    <source>
        <dbReference type="ARBA" id="ARBA00022795"/>
    </source>
</evidence>
<evidence type="ECO:0000256" key="4">
    <source>
        <dbReference type="ARBA" id="ARBA00022448"/>
    </source>
</evidence>
<evidence type="ECO:0000256" key="2">
    <source>
        <dbReference type="ARBA" id="ARBA00006602"/>
    </source>
</evidence>
<organism evidence="11 12">
    <name type="scientific">Anaerobiospirillum thomasii</name>
    <dbReference type="NCBI Taxonomy" id="179995"/>
    <lineage>
        <taxon>Bacteria</taxon>
        <taxon>Pseudomonadati</taxon>
        <taxon>Pseudomonadota</taxon>
        <taxon>Gammaproteobacteria</taxon>
        <taxon>Aeromonadales</taxon>
        <taxon>Succinivibrionaceae</taxon>
        <taxon>Anaerobiospirillum</taxon>
    </lineage>
</organism>
<feature type="coiled-coil region" evidence="8">
    <location>
        <begin position="74"/>
        <end position="114"/>
    </location>
</feature>
<dbReference type="GO" id="GO:0015031">
    <property type="term" value="P:protein transport"/>
    <property type="evidence" value="ECO:0007669"/>
    <property type="project" value="UniProtKB-KW"/>
</dbReference>
<keyword evidence="5" id="KW-1005">Bacterial flagellum biogenesis</keyword>